<evidence type="ECO:0000256" key="2">
    <source>
        <dbReference type="ARBA" id="ARBA00022737"/>
    </source>
</evidence>
<dbReference type="GO" id="GO:0016740">
    <property type="term" value="F:transferase activity"/>
    <property type="evidence" value="ECO:0007669"/>
    <property type="project" value="UniProtKB-KW"/>
</dbReference>
<proteinExistence type="predicted"/>
<dbReference type="PANTHER" id="PTHR43300">
    <property type="entry name" value="ACETYLTRANSFERASE"/>
    <property type="match status" value="1"/>
</dbReference>
<dbReference type="PANTHER" id="PTHR43300:SF11">
    <property type="entry name" value="ACETYLTRANSFERASE RV3034C-RELATED"/>
    <property type="match status" value="1"/>
</dbReference>
<dbReference type="EMBL" id="LT629772">
    <property type="protein sequence ID" value="SDT24213.1"/>
    <property type="molecule type" value="Genomic_DNA"/>
</dbReference>
<dbReference type="AlphaFoldDB" id="A0A1H1YS57"/>
<gene>
    <name evidence="3" type="ORF">SAMN04489812_4745</name>
</gene>
<evidence type="ECO:0000256" key="1">
    <source>
        <dbReference type="ARBA" id="ARBA00022679"/>
    </source>
</evidence>
<dbReference type="RefSeq" id="WP_091528066.1">
    <property type="nucleotide sequence ID" value="NZ_LT629772.1"/>
</dbReference>
<dbReference type="CDD" id="cd03349">
    <property type="entry name" value="LbH_XAT"/>
    <property type="match status" value="1"/>
</dbReference>
<dbReference type="PROSITE" id="PS00101">
    <property type="entry name" value="HEXAPEP_TRANSFERASES"/>
    <property type="match status" value="1"/>
</dbReference>
<keyword evidence="2" id="KW-0677">Repeat</keyword>
<dbReference type="OrthoDB" id="2643438at2"/>
<dbReference type="STRING" id="630515.SAMN04489812_4745"/>
<keyword evidence="4" id="KW-1185">Reference proteome</keyword>
<name>A0A1H1YS57_9ACTN</name>
<dbReference type="Pfam" id="PF00132">
    <property type="entry name" value="Hexapep"/>
    <property type="match status" value="1"/>
</dbReference>
<dbReference type="Gene3D" id="2.160.10.10">
    <property type="entry name" value="Hexapeptide repeat proteins"/>
    <property type="match status" value="1"/>
</dbReference>
<reference evidence="3 4" key="1">
    <citation type="submission" date="2016-10" db="EMBL/GenBank/DDBJ databases">
        <authorList>
            <person name="de Groot N.N."/>
        </authorList>
    </citation>
    <scope>NUCLEOTIDE SEQUENCE [LARGE SCALE GENOMIC DNA]</scope>
    <source>
        <strain evidence="3 4">DSM 21800</strain>
    </source>
</reference>
<evidence type="ECO:0000313" key="3">
    <source>
        <dbReference type="EMBL" id="SDT24213.1"/>
    </source>
</evidence>
<keyword evidence="1 3" id="KW-0808">Transferase</keyword>
<dbReference type="InterPro" id="IPR018357">
    <property type="entry name" value="Hexapep_transf_CS"/>
</dbReference>
<evidence type="ECO:0000313" key="4">
    <source>
        <dbReference type="Proteomes" id="UP000199103"/>
    </source>
</evidence>
<protein>
    <submittedName>
        <fullName evidence="3">Transferase hexapeptide (Six repeat-containing protein)</fullName>
    </submittedName>
</protein>
<dbReference type="Proteomes" id="UP000199103">
    <property type="component" value="Chromosome I"/>
</dbReference>
<dbReference type="InterPro" id="IPR050179">
    <property type="entry name" value="Trans_hexapeptide_repeat"/>
</dbReference>
<accession>A0A1H1YS57</accession>
<organism evidence="3 4">
    <name type="scientific">Microlunatus soli</name>
    <dbReference type="NCBI Taxonomy" id="630515"/>
    <lineage>
        <taxon>Bacteria</taxon>
        <taxon>Bacillati</taxon>
        <taxon>Actinomycetota</taxon>
        <taxon>Actinomycetes</taxon>
        <taxon>Propionibacteriales</taxon>
        <taxon>Propionibacteriaceae</taxon>
        <taxon>Microlunatus</taxon>
    </lineage>
</organism>
<dbReference type="SUPFAM" id="SSF51161">
    <property type="entry name" value="Trimeric LpxA-like enzymes"/>
    <property type="match status" value="1"/>
</dbReference>
<dbReference type="InterPro" id="IPR001451">
    <property type="entry name" value="Hexapep"/>
</dbReference>
<dbReference type="InterPro" id="IPR011004">
    <property type="entry name" value="Trimer_LpxA-like_sf"/>
</dbReference>
<sequence>MAGSTLTISDNLLDQLYHHSVLLKLNSGPPAEGHYGWLTAGQQLRLHHTVRLEQNSALYAPDYRPMLGGRGSSGLCTIGAFSYSYSALPDGLQVGRYCSISRGLSFIDSFHPTDRLTTSALLFRPKNQLYAPALTPAVKEYSQTFSVIGDAPYPTIGNDVWIGADVTLAKGIRIGHGAIIAANATVTRDVPAYAIVAGNPARMVRMRFGDELVGRLLAAQWWNYDPAGVFETTDPELSLSWIEKGAVDPYPFSSITLEPGP</sequence>